<dbReference type="Gene3D" id="3.20.20.150">
    <property type="entry name" value="Divalent-metal-dependent TIM barrel enzymes"/>
    <property type="match status" value="1"/>
</dbReference>
<dbReference type="Proteomes" id="UP000606499">
    <property type="component" value="Unassembled WGS sequence"/>
</dbReference>
<sequence length="282" mass="31873">MTYMDSNRKRVGICEWVLPFVGVEAIECAARIGFDCIQIAERGGSEAGYPLSDQRIQDEYRRAIDHTGLQIHSLHLWTLCRQACMIHPLDSACGRVGLESICEAVKACYALEIPRLMLTSGFMCQIKNERDFVQFSESLRAACEIAGEKDITVVFESALDVWEIKRMCDIVGPSLRICYDIFNPIRFHTADPREEIKQIGLNKIDHFHLKDGPDNCIGCTLLGQGCGHFDEVMNIIQTLGYQGSYITENYYTASPLSEQDNFDALAHMDLKTIHRALQQQVL</sequence>
<keyword evidence="3" id="KW-1185">Reference proteome</keyword>
<evidence type="ECO:0000313" key="2">
    <source>
        <dbReference type="EMBL" id="MBC5724279.1"/>
    </source>
</evidence>
<dbReference type="EMBL" id="JACOPL010000002">
    <property type="protein sequence ID" value="MBC5724279.1"/>
    <property type="molecule type" value="Genomic_DNA"/>
</dbReference>
<name>A0A923LUL4_9FIRM</name>
<keyword evidence="2" id="KW-0413">Isomerase</keyword>
<dbReference type="InterPro" id="IPR036237">
    <property type="entry name" value="Xyl_isomerase-like_sf"/>
</dbReference>
<protein>
    <submittedName>
        <fullName evidence="2">Sugar phosphate isomerase/epimerase</fullName>
    </submittedName>
</protein>
<dbReference type="Pfam" id="PF01261">
    <property type="entry name" value="AP_endonuc_2"/>
    <property type="match status" value="1"/>
</dbReference>
<dbReference type="AlphaFoldDB" id="A0A923LUL4"/>
<dbReference type="PANTHER" id="PTHR12110:SF21">
    <property type="entry name" value="XYLOSE ISOMERASE-LIKE TIM BARREL DOMAIN-CONTAINING PROTEIN"/>
    <property type="match status" value="1"/>
</dbReference>
<dbReference type="InterPro" id="IPR050312">
    <property type="entry name" value="IolE/XylAMocC-like"/>
</dbReference>
<dbReference type="PANTHER" id="PTHR12110">
    <property type="entry name" value="HYDROXYPYRUVATE ISOMERASE"/>
    <property type="match status" value="1"/>
</dbReference>
<gene>
    <name evidence="2" type="ORF">H8S45_02185</name>
</gene>
<dbReference type="GO" id="GO:0016853">
    <property type="term" value="F:isomerase activity"/>
    <property type="evidence" value="ECO:0007669"/>
    <property type="project" value="UniProtKB-KW"/>
</dbReference>
<proteinExistence type="predicted"/>
<accession>A0A923LUL4</accession>
<dbReference type="SUPFAM" id="SSF51658">
    <property type="entry name" value="Xylose isomerase-like"/>
    <property type="match status" value="1"/>
</dbReference>
<dbReference type="InterPro" id="IPR013022">
    <property type="entry name" value="Xyl_isomerase-like_TIM-brl"/>
</dbReference>
<evidence type="ECO:0000259" key="1">
    <source>
        <dbReference type="Pfam" id="PF01261"/>
    </source>
</evidence>
<dbReference type="RefSeq" id="WP_082396880.1">
    <property type="nucleotide sequence ID" value="NZ_JACOPL010000002.1"/>
</dbReference>
<evidence type="ECO:0000313" key="3">
    <source>
        <dbReference type="Proteomes" id="UP000606499"/>
    </source>
</evidence>
<organism evidence="2 3">
    <name type="scientific">Agathobaculum faecis</name>
    <dbReference type="NCBI Taxonomy" id="2763013"/>
    <lineage>
        <taxon>Bacteria</taxon>
        <taxon>Bacillati</taxon>
        <taxon>Bacillota</taxon>
        <taxon>Clostridia</taxon>
        <taxon>Eubacteriales</taxon>
        <taxon>Butyricicoccaceae</taxon>
        <taxon>Agathobaculum</taxon>
    </lineage>
</organism>
<feature type="domain" description="Xylose isomerase-like TIM barrel" evidence="1">
    <location>
        <begin position="29"/>
        <end position="249"/>
    </location>
</feature>
<reference evidence="2" key="1">
    <citation type="submission" date="2020-08" db="EMBL/GenBank/DDBJ databases">
        <title>Genome public.</title>
        <authorList>
            <person name="Liu C."/>
            <person name="Sun Q."/>
        </authorList>
    </citation>
    <scope>NUCLEOTIDE SEQUENCE</scope>
    <source>
        <strain evidence="2">NSJ-28</strain>
    </source>
</reference>
<comment type="caution">
    <text evidence="2">The sequence shown here is derived from an EMBL/GenBank/DDBJ whole genome shotgun (WGS) entry which is preliminary data.</text>
</comment>